<dbReference type="InterPro" id="IPR001487">
    <property type="entry name" value="Bromodomain"/>
</dbReference>
<dbReference type="GO" id="GO:0005634">
    <property type="term" value="C:nucleus"/>
    <property type="evidence" value="ECO:0007669"/>
    <property type="project" value="TreeGrafter"/>
</dbReference>
<dbReference type="PROSITE" id="PS51525">
    <property type="entry name" value="NET"/>
    <property type="match status" value="1"/>
</dbReference>
<name>A0A7J7II75_9RHOD</name>
<evidence type="ECO:0000259" key="6">
    <source>
        <dbReference type="PROSITE" id="PS51525"/>
    </source>
</evidence>
<evidence type="ECO:0000256" key="1">
    <source>
        <dbReference type="ARBA" id="ARBA00023117"/>
    </source>
</evidence>
<feature type="domain" description="NET" evidence="6">
    <location>
        <begin position="587"/>
        <end position="669"/>
    </location>
</feature>
<feature type="compositionally biased region" description="Polar residues" evidence="4">
    <location>
        <begin position="263"/>
        <end position="274"/>
    </location>
</feature>
<feature type="region of interest" description="Disordered" evidence="4">
    <location>
        <begin position="434"/>
        <end position="540"/>
    </location>
</feature>
<keyword evidence="8" id="KW-1185">Reference proteome</keyword>
<dbReference type="Gene3D" id="1.20.920.10">
    <property type="entry name" value="Bromodomain-like"/>
    <property type="match status" value="1"/>
</dbReference>
<evidence type="ECO:0000259" key="5">
    <source>
        <dbReference type="PROSITE" id="PS50014"/>
    </source>
</evidence>
<feature type="coiled-coil region" evidence="3">
    <location>
        <begin position="684"/>
        <end position="711"/>
    </location>
</feature>
<feature type="domain" description="Bromo" evidence="5">
    <location>
        <begin position="341"/>
        <end position="416"/>
    </location>
</feature>
<dbReference type="Gene3D" id="1.20.1270.220">
    <property type="match status" value="1"/>
</dbReference>
<dbReference type="InterPro" id="IPR038336">
    <property type="entry name" value="NET_sf"/>
</dbReference>
<proteinExistence type="predicted"/>
<feature type="region of interest" description="Disordered" evidence="4">
    <location>
        <begin position="244"/>
        <end position="321"/>
    </location>
</feature>
<dbReference type="PANTHER" id="PTHR22880">
    <property type="entry name" value="FALZ-RELATED BROMODOMAIN-CONTAINING PROTEINS"/>
    <property type="match status" value="1"/>
</dbReference>
<dbReference type="SMART" id="SM00297">
    <property type="entry name" value="BROMO"/>
    <property type="match status" value="1"/>
</dbReference>
<dbReference type="Pfam" id="PF17035">
    <property type="entry name" value="BET"/>
    <property type="match status" value="1"/>
</dbReference>
<feature type="compositionally biased region" description="Polar residues" evidence="4">
    <location>
        <begin position="779"/>
        <end position="789"/>
    </location>
</feature>
<keyword evidence="3" id="KW-0175">Coiled coil</keyword>
<dbReference type="GO" id="GO:0000785">
    <property type="term" value="C:chromatin"/>
    <property type="evidence" value="ECO:0007669"/>
    <property type="project" value="TreeGrafter"/>
</dbReference>
<dbReference type="Pfam" id="PF00439">
    <property type="entry name" value="Bromodomain"/>
    <property type="match status" value="1"/>
</dbReference>
<evidence type="ECO:0000256" key="3">
    <source>
        <dbReference type="SAM" id="Coils"/>
    </source>
</evidence>
<dbReference type="Proteomes" id="UP000530660">
    <property type="component" value="Unassembled WGS sequence"/>
</dbReference>
<dbReference type="GO" id="GO:0006338">
    <property type="term" value="P:chromatin remodeling"/>
    <property type="evidence" value="ECO:0007669"/>
    <property type="project" value="TreeGrafter"/>
</dbReference>
<feature type="region of interest" description="Disordered" evidence="4">
    <location>
        <begin position="1"/>
        <end position="185"/>
    </location>
</feature>
<dbReference type="OrthoDB" id="6110at2759"/>
<dbReference type="GO" id="GO:0006355">
    <property type="term" value="P:regulation of DNA-templated transcription"/>
    <property type="evidence" value="ECO:0007669"/>
    <property type="project" value="TreeGrafter"/>
</dbReference>
<feature type="compositionally biased region" description="Low complexity" evidence="4">
    <location>
        <begin position="502"/>
        <end position="514"/>
    </location>
</feature>
<feature type="compositionally biased region" description="Low complexity" evidence="4">
    <location>
        <begin position="33"/>
        <end position="57"/>
    </location>
</feature>
<dbReference type="InterPro" id="IPR027353">
    <property type="entry name" value="NET_dom"/>
</dbReference>
<gene>
    <name evidence="7" type="ORF">F1559_002122</name>
</gene>
<dbReference type="AlphaFoldDB" id="A0A7J7II75"/>
<dbReference type="InterPro" id="IPR050935">
    <property type="entry name" value="Bromo_chromatin_reader"/>
</dbReference>
<dbReference type="InterPro" id="IPR036427">
    <property type="entry name" value="Bromodomain-like_sf"/>
</dbReference>
<dbReference type="PRINTS" id="PR00503">
    <property type="entry name" value="BROMODOMAIN"/>
</dbReference>
<feature type="compositionally biased region" description="Basic and acidic residues" evidence="4">
    <location>
        <begin position="125"/>
        <end position="135"/>
    </location>
</feature>
<dbReference type="PANTHER" id="PTHR22880:SF225">
    <property type="entry name" value="BROMODOMAIN-CONTAINING PROTEIN BET-1-RELATED"/>
    <property type="match status" value="1"/>
</dbReference>
<comment type="caution">
    <text evidence="7">The sequence shown here is derived from an EMBL/GenBank/DDBJ whole genome shotgun (WGS) entry which is preliminary data.</text>
</comment>
<dbReference type="EMBL" id="VWRR01000010">
    <property type="protein sequence ID" value="KAF6002430.1"/>
    <property type="molecule type" value="Genomic_DNA"/>
</dbReference>
<evidence type="ECO:0000313" key="8">
    <source>
        <dbReference type="Proteomes" id="UP000530660"/>
    </source>
</evidence>
<keyword evidence="1 2" id="KW-0103">Bromodomain</keyword>
<protein>
    <submittedName>
        <fullName evidence="7">Uncharacterized protein</fullName>
    </submittedName>
</protein>
<organism evidence="7 8">
    <name type="scientific">Cyanidiococcus yangmingshanensis</name>
    <dbReference type="NCBI Taxonomy" id="2690220"/>
    <lineage>
        <taxon>Eukaryota</taxon>
        <taxon>Rhodophyta</taxon>
        <taxon>Bangiophyceae</taxon>
        <taxon>Cyanidiales</taxon>
        <taxon>Cyanidiaceae</taxon>
        <taxon>Cyanidiococcus</taxon>
    </lineage>
</organism>
<accession>A0A7J7II75</accession>
<reference evidence="7 8" key="1">
    <citation type="journal article" date="2020" name="J. Phycol.">
        <title>Comparative genome analysis reveals Cyanidiococcus gen. nov., a new extremophilic red algal genus sister to Cyanidioschyzon (Cyanidioschyzonaceae, Rhodophyta).</title>
        <authorList>
            <person name="Liu S.-L."/>
            <person name="Chiang Y.-R."/>
            <person name="Yoon H.S."/>
            <person name="Fu H.-Y."/>
        </authorList>
    </citation>
    <scope>NUCLEOTIDE SEQUENCE [LARGE SCALE GENOMIC DNA]</scope>
    <source>
        <strain evidence="7 8">THAL066</strain>
    </source>
</reference>
<evidence type="ECO:0000256" key="4">
    <source>
        <dbReference type="SAM" id="MobiDB-lite"/>
    </source>
</evidence>
<feature type="region of interest" description="Disordered" evidence="4">
    <location>
        <begin position="767"/>
        <end position="808"/>
    </location>
</feature>
<dbReference type="PROSITE" id="PS50014">
    <property type="entry name" value="BROMODOMAIN_2"/>
    <property type="match status" value="1"/>
</dbReference>
<feature type="compositionally biased region" description="Basic and acidic residues" evidence="4">
    <location>
        <begin position="170"/>
        <end position="185"/>
    </location>
</feature>
<evidence type="ECO:0000256" key="2">
    <source>
        <dbReference type="PROSITE-ProRule" id="PRU00035"/>
    </source>
</evidence>
<evidence type="ECO:0000313" key="7">
    <source>
        <dbReference type="EMBL" id="KAF6002430.1"/>
    </source>
</evidence>
<feature type="compositionally biased region" description="Basic and acidic residues" evidence="4">
    <location>
        <begin position="521"/>
        <end position="540"/>
    </location>
</feature>
<sequence>MEDWEEGGRMMVGEAGRMETTQQSSVDARAHATPSTESEDLSSSSVETAPPASALSAPPAPVKDGRSRAVAEEAALAPHLPQTEVARTAQTPEDGDPATASLNGPRPDGGDGAASNGKLDQLPEASREASMEDSRATASGGESPPSPARDDHGGIALRPRPKRAAAPTPIKKETPAMKRESDPMERILADFVPDDPEARKKLHSELMQRFETLQAERRRLIDTHSRQIMAAVLARHQAGAVYMPSDRDTERSKPKTGAYDTAGQANEATVSQPHSADAVSEGPRGSTGGGTFGSPTMSSSGRVRTPSQRVHQQPGERLDGATILRRYPQMRFCLRVLKEMMRMKEARPFLLPVDKLWNPESIPDYFEIVKQPMDLGTIRQRLETGEYGTDPEAFRRDVRLVWSNAMTYNPPETEYYVMAKTLNEVFEQKMQFLPPPGEVSTAHGGSGSAAASAAARKRQRGLAAAFRQGSTRKTHRGGADSALGAGAERKRRGASGNAARRPYAGDGSGYSPYGAGSGELPHPEDDLFRRSRRRMDPADRVRELEQRLAALQKEKRDAETLLAATSTSGRGVAASPPVSASGLPSREAISSLAKVPVTQQEMAQLAEDIGRLDGQQLRRLVELFGSRPGLLTRASSGEYEMNIQQASNETLRELQAFCSESLRPAGRDLDPLRTMSPTAAGARVASINRMLLKLNHELERARKAAANAQRQRMARASEPFGAQGLPYFASGGSVQGVYNGASVPTSGSATNMAYSAERALAGASAIGREPAPFGDHKSSAISPATNLEMNGSDESSTEHSLSSEEEEY</sequence>
<dbReference type="SUPFAM" id="SSF47370">
    <property type="entry name" value="Bromodomain"/>
    <property type="match status" value="1"/>
</dbReference>